<organism evidence="1 2">
    <name type="scientific">Byssothecium circinans</name>
    <dbReference type="NCBI Taxonomy" id="147558"/>
    <lineage>
        <taxon>Eukaryota</taxon>
        <taxon>Fungi</taxon>
        <taxon>Dikarya</taxon>
        <taxon>Ascomycota</taxon>
        <taxon>Pezizomycotina</taxon>
        <taxon>Dothideomycetes</taxon>
        <taxon>Pleosporomycetidae</taxon>
        <taxon>Pleosporales</taxon>
        <taxon>Massarineae</taxon>
        <taxon>Massarinaceae</taxon>
        <taxon>Byssothecium</taxon>
    </lineage>
</organism>
<name>A0A6A5UBI1_9PLEO</name>
<dbReference type="OrthoDB" id="10675191at2759"/>
<gene>
    <name evidence="1" type="ORF">CC80DRAFT_542569</name>
</gene>
<reference evidence="1" key="1">
    <citation type="journal article" date="2020" name="Stud. Mycol.">
        <title>101 Dothideomycetes genomes: a test case for predicting lifestyles and emergence of pathogens.</title>
        <authorList>
            <person name="Haridas S."/>
            <person name="Albert R."/>
            <person name="Binder M."/>
            <person name="Bloem J."/>
            <person name="Labutti K."/>
            <person name="Salamov A."/>
            <person name="Andreopoulos B."/>
            <person name="Baker S."/>
            <person name="Barry K."/>
            <person name="Bills G."/>
            <person name="Bluhm B."/>
            <person name="Cannon C."/>
            <person name="Castanera R."/>
            <person name="Culley D."/>
            <person name="Daum C."/>
            <person name="Ezra D."/>
            <person name="Gonzalez J."/>
            <person name="Henrissat B."/>
            <person name="Kuo A."/>
            <person name="Liang C."/>
            <person name="Lipzen A."/>
            <person name="Lutzoni F."/>
            <person name="Magnuson J."/>
            <person name="Mondo S."/>
            <person name="Nolan M."/>
            <person name="Ohm R."/>
            <person name="Pangilinan J."/>
            <person name="Park H.-J."/>
            <person name="Ramirez L."/>
            <person name="Alfaro M."/>
            <person name="Sun H."/>
            <person name="Tritt A."/>
            <person name="Yoshinaga Y."/>
            <person name="Zwiers L.-H."/>
            <person name="Turgeon B."/>
            <person name="Goodwin S."/>
            <person name="Spatafora J."/>
            <person name="Crous P."/>
            <person name="Grigoriev I."/>
        </authorList>
    </citation>
    <scope>NUCLEOTIDE SEQUENCE</scope>
    <source>
        <strain evidence="1">CBS 675.92</strain>
    </source>
</reference>
<keyword evidence="2" id="KW-1185">Reference proteome</keyword>
<evidence type="ECO:0000313" key="1">
    <source>
        <dbReference type="EMBL" id="KAF1962251.1"/>
    </source>
</evidence>
<dbReference type="AlphaFoldDB" id="A0A6A5UBI1"/>
<evidence type="ECO:0000313" key="2">
    <source>
        <dbReference type="Proteomes" id="UP000800035"/>
    </source>
</evidence>
<accession>A0A6A5UBI1</accession>
<sequence>MPSPTSLLSNAVAPIPLGTLTSLSTSSSPPPSTTSLIPPYGTGPATYYASILHRNPYVTTYTITCVPASGSTASPNSDPCQTAIYGDAPLTFYQGASAWGVVRKQPMYSQPANFEYSTICAPATTAYSPSAAEAMTMLTLGTQTCNAIPMPTAMACEIDFENREGSGRATDVRAMCEMGMRVQEVLMVESLPTSTSAEMAMPTLTSNPRLSSFTDIGSSPTKAGPVTTVTLLKQPGVSAGRGKEIGRVSVGVLLGVMVLVGWGEGTCCLNGSDREYF</sequence>
<dbReference type="EMBL" id="ML976979">
    <property type="protein sequence ID" value="KAF1962251.1"/>
    <property type="molecule type" value="Genomic_DNA"/>
</dbReference>
<proteinExistence type="predicted"/>
<dbReference type="Proteomes" id="UP000800035">
    <property type="component" value="Unassembled WGS sequence"/>
</dbReference>
<protein>
    <submittedName>
        <fullName evidence="1">Uncharacterized protein</fullName>
    </submittedName>
</protein>